<dbReference type="PANTHER" id="PTHR22776:SF4">
    <property type="entry name" value="PROTEOLIPID PROTEIN 2"/>
    <property type="match status" value="1"/>
</dbReference>
<dbReference type="Proteomes" id="UP000694546">
    <property type="component" value="Chromosome 1"/>
</dbReference>
<dbReference type="AlphaFoldDB" id="A0A8C4ZSS0"/>
<dbReference type="InterPro" id="IPR008253">
    <property type="entry name" value="Marvel"/>
</dbReference>
<keyword evidence="2 7" id="KW-0812">Transmembrane</keyword>
<dbReference type="Ensembl" id="ENSGMOT00000021653.2">
    <property type="protein sequence ID" value="ENSGMOP00000021135.2"/>
    <property type="gene ID" value="ENSGMOG00000019648.2"/>
</dbReference>
<reference evidence="10" key="1">
    <citation type="submission" date="2019-07" db="EMBL/GenBank/DDBJ databases">
        <authorList>
            <consortium name="Wellcome Sanger Institute Data Sharing"/>
        </authorList>
    </citation>
    <scope>NUCLEOTIDE SEQUENCE [LARGE SCALE GENOMIC DNA]</scope>
</reference>
<dbReference type="OMA" id="SSKGCME"/>
<organism evidence="10 11">
    <name type="scientific">Gadus morhua</name>
    <name type="common">Atlantic cod</name>
    <dbReference type="NCBI Taxonomy" id="8049"/>
    <lineage>
        <taxon>Eukaryota</taxon>
        <taxon>Metazoa</taxon>
        <taxon>Chordata</taxon>
        <taxon>Craniata</taxon>
        <taxon>Vertebrata</taxon>
        <taxon>Euteleostomi</taxon>
        <taxon>Actinopterygii</taxon>
        <taxon>Neopterygii</taxon>
        <taxon>Teleostei</taxon>
        <taxon>Neoteleostei</taxon>
        <taxon>Acanthomorphata</taxon>
        <taxon>Zeiogadaria</taxon>
        <taxon>Gadariae</taxon>
        <taxon>Gadiformes</taxon>
        <taxon>Gadoidei</taxon>
        <taxon>Gadidae</taxon>
        <taxon>Gadus</taxon>
    </lineage>
</organism>
<feature type="transmembrane region" description="Helical" evidence="8">
    <location>
        <begin position="49"/>
        <end position="68"/>
    </location>
</feature>
<evidence type="ECO:0000256" key="8">
    <source>
        <dbReference type="SAM" id="Phobius"/>
    </source>
</evidence>
<name>A0A8C4ZSS0_GADMO</name>
<evidence type="ECO:0000256" key="1">
    <source>
        <dbReference type="ARBA" id="ARBA00004141"/>
    </source>
</evidence>
<keyword evidence="4 7" id="KW-0472">Membrane</keyword>
<feature type="transmembrane region" description="Helical" evidence="8">
    <location>
        <begin position="109"/>
        <end position="127"/>
    </location>
</feature>
<evidence type="ECO:0000256" key="3">
    <source>
        <dbReference type="ARBA" id="ARBA00022989"/>
    </source>
</evidence>
<feature type="transmembrane region" description="Helical" evidence="8">
    <location>
        <begin position="80"/>
        <end position="103"/>
    </location>
</feature>
<dbReference type="PROSITE" id="PS51225">
    <property type="entry name" value="MARVEL"/>
    <property type="match status" value="1"/>
</dbReference>
<dbReference type="GO" id="GO:0016020">
    <property type="term" value="C:membrane"/>
    <property type="evidence" value="ECO:0007669"/>
    <property type="project" value="UniProtKB-SubCell"/>
</dbReference>
<keyword evidence="11" id="KW-1185">Reference proteome</keyword>
<protein>
    <recommendedName>
        <fullName evidence="6">Proteolipid protein 2</fullName>
    </recommendedName>
</protein>
<evidence type="ECO:0000313" key="10">
    <source>
        <dbReference type="Ensembl" id="ENSGMOP00000021135.2"/>
    </source>
</evidence>
<accession>A0A8C4ZSS0</accession>
<reference evidence="10" key="3">
    <citation type="submission" date="2025-09" db="UniProtKB">
        <authorList>
            <consortium name="Ensembl"/>
        </authorList>
    </citation>
    <scope>IDENTIFICATION</scope>
</reference>
<dbReference type="PANTHER" id="PTHR22776">
    <property type="entry name" value="MARVEL-CONTAINING POTENTIAL LIPID RAFT-ASSOCIATED PROTEIN"/>
    <property type="match status" value="1"/>
</dbReference>
<evidence type="ECO:0000256" key="4">
    <source>
        <dbReference type="ARBA" id="ARBA00023136"/>
    </source>
</evidence>
<evidence type="ECO:0000256" key="5">
    <source>
        <dbReference type="ARBA" id="ARBA00037152"/>
    </source>
</evidence>
<evidence type="ECO:0000256" key="6">
    <source>
        <dbReference type="ARBA" id="ARBA00039459"/>
    </source>
</evidence>
<comment type="function">
    <text evidence="5">May play a role in cell differentiation in the intestinal epithelium.</text>
</comment>
<dbReference type="OrthoDB" id="9898022at2759"/>
<dbReference type="Pfam" id="PF01284">
    <property type="entry name" value="MARVEL"/>
    <property type="match status" value="1"/>
</dbReference>
<proteinExistence type="predicted"/>
<evidence type="ECO:0000256" key="2">
    <source>
        <dbReference type="ARBA" id="ARBA00022692"/>
    </source>
</evidence>
<dbReference type="GeneTree" id="ENSGT00940000158528"/>
<reference evidence="10" key="2">
    <citation type="submission" date="2025-08" db="UniProtKB">
        <authorList>
            <consortium name="Ensembl"/>
        </authorList>
    </citation>
    <scope>IDENTIFICATION</scope>
</reference>
<sequence>MADTSPAANCMDKLKSYVKTPKGVILAAEILISLIILICYASSSYGGYTAVAICTMIIAMIYFGVFMMEMDKQILFINWLWSDLIRAGIGAGLYIITSLIAVIGGKGDGALIAGGVFGLLAGILFAYDAYTIYLQFKSGSQHAAAGTDDTV</sequence>
<feature type="domain" description="MARVEL" evidence="9">
    <location>
        <begin position="17"/>
        <end position="137"/>
    </location>
</feature>
<feature type="transmembrane region" description="Helical" evidence="8">
    <location>
        <begin position="23"/>
        <end position="43"/>
    </location>
</feature>
<evidence type="ECO:0000259" key="9">
    <source>
        <dbReference type="PROSITE" id="PS51225"/>
    </source>
</evidence>
<dbReference type="InterPro" id="IPR050578">
    <property type="entry name" value="MARVEL-CKLF_proteins"/>
</dbReference>
<evidence type="ECO:0000313" key="11">
    <source>
        <dbReference type="Proteomes" id="UP000694546"/>
    </source>
</evidence>
<evidence type="ECO:0000256" key="7">
    <source>
        <dbReference type="PROSITE-ProRule" id="PRU00581"/>
    </source>
</evidence>
<keyword evidence="3 8" id="KW-1133">Transmembrane helix</keyword>
<comment type="subcellular location">
    <subcellularLocation>
        <location evidence="1">Membrane</location>
        <topology evidence="1">Multi-pass membrane protein</topology>
    </subcellularLocation>
</comment>
<gene>
    <name evidence="10" type="primary">plp2b</name>
</gene>